<dbReference type="PATRIC" id="fig|1123269.5.peg.40"/>
<dbReference type="KEGG" id="ssan:NX02_00215"/>
<dbReference type="PROSITE" id="PS00211">
    <property type="entry name" value="ABC_TRANSPORTER_1"/>
    <property type="match status" value="1"/>
</dbReference>
<dbReference type="GO" id="GO:0005886">
    <property type="term" value="C:plasma membrane"/>
    <property type="evidence" value="ECO:0007669"/>
    <property type="project" value="UniProtKB-SubCell"/>
</dbReference>
<proteinExistence type="predicted"/>
<name>W0A5Q3_9SPHN</name>
<keyword evidence="4" id="KW-0067">ATP-binding</keyword>
<keyword evidence="5 7" id="KW-1133">Transmembrane helix</keyword>
<feature type="transmembrane region" description="Helical" evidence="7">
    <location>
        <begin position="266"/>
        <end position="283"/>
    </location>
</feature>
<evidence type="ECO:0000259" key="8">
    <source>
        <dbReference type="PROSITE" id="PS50893"/>
    </source>
</evidence>
<dbReference type="GO" id="GO:0034040">
    <property type="term" value="F:ATPase-coupled lipid transmembrane transporter activity"/>
    <property type="evidence" value="ECO:0007669"/>
    <property type="project" value="TreeGrafter"/>
</dbReference>
<comment type="subcellular location">
    <subcellularLocation>
        <location evidence="1">Cell membrane</location>
        <topology evidence="1">Multi-pass membrane protein</topology>
    </subcellularLocation>
</comment>
<evidence type="ECO:0000256" key="4">
    <source>
        <dbReference type="ARBA" id="ARBA00022840"/>
    </source>
</evidence>
<dbReference type="InterPro" id="IPR017871">
    <property type="entry name" value="ABC_transporter-like_CS"/>
</dbReference>
<accession>W0A5Q3</accession>
<dbReference type="Gene3D" id="1.20.1560.10">
    <property type="entry name" value="ABC transporter type 1, transmembrane domain"/>
    <property type="match status" value="1"/>
</dbReference>
<dbReference type="AlphaFoldDB" id="W0A5Q3"/>
<feature type="transmembrane region" description="Helical" evidence="7">
    <location>
        <begin position="21"/>
        <end position="48"/>
    </location>
</feature>
<dbReference type="Pfam" id="PF00005">
    <property type="entry name" value="ABC_tran"/>
    <property type="match status" value="1"/>
</dbReference>
<dbReference type="Gene3D" id="3.40.50.300">
    <property type="entry name" value="P-loop containing nucleotide triphosphate hydrolases"/>
    <property type="match status" value="1"/>
</dbReference>
<dbReference type="EMBL" id="CP006644">
    <property type="protein sequence ID" value="AHE51812.1"/>
    <property type="molecule type" value="Genomic_DNA"/>
</dbReference>
<dbReference type="PROSITE" id="PS50893">
    <property type="entry name" value="ABC_TRANSPORTER_2"/>
    <property type="match status" value="1"/>
</dbReference>
<evidence type="ECO:0000256" key="3">
    <source>
        <dbReference type="ARBA" id="ARBA00022741"/>
    </source>
</evidence>
<dbReference type="PANTHER" id="PTHR24221:SF654">
    <property type="entry name" value="ATP-BINDING CASSETTE SUB-FAMILY B MEMBER 6"/>
    <property type="match status" value="1"/>
</dbReference>
<dbReference type="InterPro" id="IPR003439">
    <property type="entry name" value="ABC_transporter-like_ATP-bd"/>
</dbReference>
<keyword evidence="3" id="KW-0547">Nucleotide-binding</keyword>
<evidence type="ECO:0008006" key="12">
    <source>
        <dbReference type="Google" id="ProtNLM"/>
    </source>
</evidence>
<dbReference type="CDD" id="cd03228">
    <property type="entry name" value="ABCC_MRP_Like"/>
    <property type="match status" value="1"/>
</dbReference>
<evidence type="ECO:0000256" key="7">
    <source>
        <dbReference type="SAM" id="Phobius"/>
    </source>
</evidence>
<protein>
    <recommendedName>
        <fullName evidence="12">ABC transporter ATP-binding protein</fullName>
    </recommendedName>
</protein>
<dbReference type="InterPro" id="IPR011527">
    <property type="entry name" value="ABC1_TM_dom"/>
</dbReference>
<dbReference type="GO" id="GO:0140359">
    <property type="term" value="F:ABC-type transporter activity"/>
    <property type="evidence" value="ECO:0007669"/>
    <property type="project" value="InterPro"/>
</dbReference>
<evidence type="ECO:0000259" key="9">
    <source>
        <dbReference type="PROSITE" id="PS50929"/>
    </source>
</evidence>
<dbReference type="GO" id="GO:0005524">
    <property type="term" value="F:ATP binding"/>
    <property type="evidence" value="ECO:0007669"/>
    <property type="project" value="UniProtKB-KW"/>
</dbReference>
<evidence type="ECO:0000256" key="1">
    <source>
        <dbReference type="ARBA" id="ARBA00004651"/>
    </source>
</evidence>
<dbReference type="SUPFAM" id="SSF90123">
    <property type="entry name" value="ABC transporter transmembrane region"/>
    <property type="match status" value="1"/>
</dbReference>
<feature type="transmembrane region" description="Helical" evidence="7">
    <location>
        <begin position="68"/>
        <end position="89"/>
    </location>
</feature>
<evidence type="ECO:0000313" key="10">
    <source>
        <dbReference type="EMBL" id="AHE51812.1"/>
    </source>
</evidence>
<organism evidence="10 11">
    <name type="scientific">Sphingomonas sanxanigenens DSM 19645 = NX02</name>
    <dbReference type="NCBI Taxonomy" id="1123269"/>
    <lineage>
        <taxon>Bacteria</taxon>
        <taxon>Pseudomonadati</taxon>
        <taxon>Pseudomonadota</taxon>
        <taxon>Alphaproteobacteria</taxon>
        <taxon>Sphingomonadales</taxon>
        <taxon>Sphingomonadaceae</taxon>
        <taxon>Sphingomonas</taxon>
    </lineage>
</organism>
<sequence>MVAGKLRQLYRLIGPRFFIEQALHVLPLALIEIATLLVLRWLLLLLYGLAGPAGVDHYWPAGLRTGTALVDGLALAAAVALFLAARFVAVGQISRSIFRRTMAEQVRLTRDLLRTYLGQSHDLQVVSDRSEQRQTMFVSATALVHQLLLPAAQLMVDGLVMLALVAVLLWLEPVATLAAVGWMAAVYGLQTAWARRHALRHGARRWDALNQMRRISDGALGDAGAIKLSASENAFSTMFDQAATAHANAVADEHALGQWPAHMRELVLVSAIGVLTVALLLQGRSGATLVQALTIFAAASVRLLPALQRSATMAQKVNAHAPDLARIIADRNLPVEVLEPRPEQPVEPLFARSIALDAVSLTRPGAATPIFAGVSLTIRPGDRIEISGASGAGKSTLVLLLCGLIKPTAGQVLIDGEGGDVIGRMRRARVALVAQHPFLFAAPPIDNLAFPHPIETLDRARAERVIAELGLPFSLDDDRAETVQRLSGGERQRLAIARAICGAPDLLILDEATSQLDPETERRTCACIQRECADATIVMVAHRPLPALLDAHRYRLDHGRLSAIGCAPAARG</sequence>
<feature type="domain" description="ABC transmembrane type-1" evidence="9">
    <location>
        <begin position="28"/>
        <end position="319"/>
    </location>
</feature>
<evidence type="ECO:0000256" key="5">
    <source>
        <dbReference type="ARBA" id="ARBA00022989"/>
    </source>
</evidence>
<evidence type="ECO:0000313" key="11">
    <source>
        <dbReference type="Proteomes" id="UP000018851"/>
    </source>
</evidence>
<keyword evidence="11" id="KW-1185">Reference proteome</keyword>
<dbReference type="OrthoDB" id="5288711at2"/>
<dbReference type="SUPFAM" id="SSF52540">
    <property type="entry name" value="P-loop containing nucleoside triphosphate hydrolases"/>
    <property type="match status" value="1"/>
</dbReference>
<dbReference type="SMART" id="SM00382">
    <property type="entry name" value="AAA"/>
    <property type="match status" value="1"/>
</dbReference>
<dbReference type="InterPro" id="IPR036640">
    <property type="entry name" value="ABC1_TM_sf"/>
</dbReference>
<dbReference type="RefSeq" id="WP_025290200.1">
    <property type="nucleotide sequence ID" value="NZ_CP006644.1"/>
</dbReference>
<feature type="transmembrane region" description="Helical" evidence="7">
    <location>
        <begin position="177"/>
        <end position="195"/>
    </location>
</feature>
<dbReference type="PANTHER" id="PTHR24221">
    <property type="entry name" value="ATP-BINDING CASSETTE SUB-FAMILY B"/>
    <property type="match status" value="1"/>
</dbReference>
<dbReference type="InterPro" id="IPR003593">
    <property type="entry name" value="AAA+_ATPase"/>
</dbReference>
<dbReference type="GO" id="GO:0016887">
    <property type="term" value="F:ATP hydrolysis activity"/>
    <property type="evidence" value="ECO:0007669"/>
    <property type="project" value="InterPro"/>
</dbReference>
<feature type="domain" description="ABC transporter" evidence="8">
    <location>
        <begin position="356"/>
        <end position="572"/>
    </location>
</feature>
<dbReference type="PROSITE" id="PS50929">
    <property type="entry name" value="ABC_TM1F"/>
    <property type="match status" value="1"/>
</dbReference>
<gene>
    <name evidence="10" type="ORF">NX02_00215</name>
</gene>
<dbReference type="STRING" id="1123269.NX02_00215"/>
<evidence type="ECO:0000256" key="2">
    <source>
        <dbReference type="ARBA" id="ARBA00022692"/>
    </source>
</evidence>
<dbReference type="HOGENOM" id="CLU_000604_84_3_5"/>
<reference evidence="10 11" key="1">
    <citation type="submission" date="2013-07" db="EMBL/GenBank/DDBJ databases">
        <title>Completed genome of Sphingomonas sanxanigenens NX02.</title>
        <authorList>
            <person name="Ma T."/>
            <person name="Huang H."/>
            <person name="Wu M."/>
            <person name="Li X."/>
            <person name="Li G."/>
        </authorList>
    </citation>
    <scope>NUCLEOTIDE SEQUENCE [LARGE SCALE GENOMIC DNA]</scope>
    <source>
        <strain evidence="10 11">NX02</strain>
    </source>
</reference>
<dbReference type="InterPro" id="IPR027417">
    <property type="entry name" value="P-loop_NTPase"/>
</dbReference>
<evidence type="ECO:0000256" key="6">
    <source>
        <dbReference type="ARBA" id="ARBA00023136"/>
    </source>
</evidence>
<dbReference type="eggNOG" id="COG1132">
    <property type="taxonomic scope" value="Bacteria"/>
</dbReference>
<keyword evidence="2 7" id="KW-0812">Transmembrane</keyword>
<dbReference type="Proteomes" id="UP000018851">
    <property type="component" value="Chromosome"/>
</dbReference>
<dbReference type="InterPro" id="IPR039421">
    <property type="entry name" value="Type_1_exporter"/>
</dbReference>
<keyword evidence="6 7" id="KW-0472">Membrane</keyword>